<dbReference type="GO" id="GO:0005524">
    <property type="term" value="F:ATP binding"/>
    <property type="evidence" value="ECO:0007669"/>
    <property type="project" value="InterPro"/>
</dbReference>
<dbReference type="Pfam" id="PF13304">
    <property type="entry name" value="AAA_21"/>
    <property type="match status" value="1"/>
</dbReference>
<dbReference type="InterPro" id="IPR003593">
    <property type="entry name" value="AAA+_ATPase"/>
</dbReference>
<dbReference type="InterPro" id="IPR027417">
    <property type="entry name" value="P-loop_NTPase"/>
</dbReference>
<sequence length="536" mass="59673">MRGPFSTPITPLPGSLFHADPQFLTLAKSEYVPRTGANLVVLGYDDWDDWFEFETTHTVHVFDGAGQQFKIGGVKIGEAGQKGRRPTLPREFSKLDEKFFSVGLTEDFYKALADLGLSEQVLVGLNDLAYNLDIFERYKDERVATVSLFRTVDSDRIINKFNRLAHGNAELTDYAFEYVLDEEFSSDDGAVITFDVRPNSKPPSNVHTLIGRNGVGKTTLLNNIVRSYVDSLKTHAGTTGSLPSRLRISSDDAGGSFANLVSVTFSAFDPFFTESTQTKGRYSYIGLKESLSDAKKAAIEGTNFDFRIKNPEDLTSDFIDSAQICLDHPKRRRWTQALEDLAADPIFEESEIIELSSSFASIEDWRDEASRVFRRLSSGHKIVLLTITRLVELVEERSLVLLDEPESHLHPPLLSAFIRALSSLLSAQNGVAIVATHSPVVLQETPKSCAWILDRSGNTARARRPVQETFGENVALLTHEVFGLEVTETGFYELLRKEVARVGNYDAIMAELEGQLGTEAIAIVRALLPKEKVRVR</sequence>
<evidence type="ECO:0000313" key="3">
    <source>
        <dbReference type="Proteomes" id="UP000249229"/>
    </source>
</evidence>
<dbReference type="SUPFAM" id="SSF52540">
    <property type="entry name" value="P-loop containing nucleoside triphosphate hydrolases"/>
    <property type="match status" value="1"/>
</dbReference>
<dbReference type="InterPro" id="IPR003959">
    <property type="entry name" value="ATPase_AAA_core"/>
</dbReference>
<reference evidence="2 3" key="1">
    <citation type="submission" date="2017-08" db="EMBL/GenBank/DDBJ databases">
        <title>Infants hospitalized years apart are colonized by the same room-sourced microbial strains.</title>
        <authorList>
            <person name="Brooks B."/>
            <person name="Olm M.R."/>
            <person name="Firek B.A."/>
            <person name="Baker R."/>
            <person name="Thomas B.C."/>
            <person name="Morowitz M.J."/>
            <person name="Banfield J.F."/>
        </authorList>
    </citation>
    <scope>NUCLEOTIDE SEQUENCE [LARGE SCALE GENOMIC DNA]</scope>
    <source>
        <strain evidence="2">S2_005_001_R1_22</strain>
    </source>
</reference>
<dbReference type="CDD" id="cd00267">
    <property type="entry name" value="ABC_ATPase"/>
    <property type="match status" value="1"/>
</dbReference>
<dbReference type="Gene3D" id="3.40.50.300">
    <property type="entry name" value="P-loop containing nucleotide triphosphate hydrolases"/>
    <property type="match status" value="1"/>
</dbReference>
<protein>
    <recommendedName>
        <fullName evidence="1">AAA+ ATPase domain-containing protein</fullName>
    </recommendedName>
</protein>
<evidence type="ECO:0000259" key="1">
    <source>
        <dbReference type="SMART" id="SM00382"/>
    </source>
</evidence>
<dbReference type="EMBL" id="QFQI01000005">
    <property type="protein sequence ID" value="PZQ60369.1"/>
    <property type="molecule type" value="Genomic_DNA"/>
</dbReference>
<dbReference type="AlphaFoldDB" id="A0A2W5P8D5"/>
<dbReference type="PANTHER" id="PTHR43581:SF2">
    <property type="entry name" value="EXCINUCLEASE ATPASE SUBUNIT"/>
    <property type="match status" value="1"/>
</dbReference>
<name>A0A2W5P8D5_9SPHN</name>
<dbReference type="GO" id="GO:0016887">
    <property type="term" value="F:ATP hydrolysis activity"/>
    <property type="evidence" value="ECO:0007669"/>
    <property type="project" value="InterPro"/>
</dbReference>
<gene>
    <name evidence="2" type="ORF">DI544_08060</name>
</gene>
<comment type="caution">
    <text evidence="2">The sequence shown here is derived from an EMBL/GenBank/DDBJ whole genome shotgun (WGS) entry which is preliminary data.</text>
</comment>
<evidence type="ECO:0000313" key="2">
    <source>
        <dbReference type="EMBL" id="PZQ60369.1"/>
    </source>
</evidence>
<dbReference type="InterPro" id="IPR051396">
    <property type="entry name" value="Bact_Antivir_Def_Nuclease"/>
</dbReference>
<organism evidence="2 3">
    <name type="scientific">Sphingomonas taxi</name>
    <dbReference type="NCBI Taxonomy" id="1549858"/>
    <lineage>
        <taxon>Bacteria</taxon>
        <taxon>Pseudomonadati</taxon>
        <taxon>Pseudomonadota</taxon>
        <taxon>Alphaproteobacteria</taxon>
        <taxon>Sphingomonadales</taxon>
        <taxon>Sphingomonadaceae</taxon>
        <taxon>Sphingomonas</taxon>
    </lineage>
</organism>
<feature type="domain" description="AAA+ ATPase" evidence="1">
    <location>
        <begin position="203"/>
        <end position="472"/>
    </location>
</feature>
<accession>A0A2W5P8D5</accession>
<dbReference type="Proteomes" id="UP000249229">
    <property type="component" value="Unassembled WGS sequence"/>
</dbReference>
<proteinExistence type="predicted"/>
<dbReference type="PANTHER" id="PTHR43581">
    <property type="entry name" value="ATP/GTP PHOSPHATASE"/>
    <property type="match status" value="1"/>
</dbReference>
<dbReference type="SMART" id="SM00382">
    <property type="entry name" value="AAA"/>
    <property type="match status" value="1"/>
</dbReference>